<protein>
    <recommendedName>
        <fullName evidence="4">DUF1795 domain-containing protein</fullName>
    </recommendedName>
</protein>
<proteinExistence type="predicted"/>
<dbReference type="InterPro" id="IPR016123">
    <property type="entry name" value="Mog1/PsbP_a/b/a-sand"/>
</dbReference>
<name>A0ABR7TR90_9BACT</name>
<evidence type="ECO:0000313" key="2">
    <source>
        <dbReference type="EMBL" id="MBC9933005.1"/>
    </source>
</evidence>
<sequence length="318" mass="36808">MKYFFLLYCLLLQLTTKAQTLFSYKDSIHRYVIGIPEKWKYWKKNDSTHINLLVYDMEKNPTNDFADNFNITIFHHPNINVDSALYILASLTAHSRLSMLDTGSYMVDGKRMLWFDDVHIGPKAQDTLCASDFIVYNDSKVYIITCTTTPQRFATSRDLFHRVAQSFKVSLPPAYESLKIDFPTDVTWKIQSETDDSTTHAMQLLPIDESAEQWTRCINLVTIKQKVQQKIEQTILSYKTQVKESYPDAHFTVLSKGGNWGLFKVETNHPKPEASLFYVLQTDASMHTISITFPKPTLSDDLLDKWTKIFRNGKLVME</sequence>
<dbReference type="RefSeq" id="WP_188090132.1">
    <property type="nucleotide sequence ID" value="NZ_JACVFC010000003.1"/>
</dbReference>
<comment type="caution">
    <text evidence="2">The sequence shown here is derived from an EMBL/GenBank/DDBJ whole genome shotgun (WGS) entry which is preliminary data.</text>
</comment>
<dbReference type="Proteomes" id="UP000659124">
    <property type="component" value="Unassembled WGS sequence"/>
</dbReference>
<organism evidence="2 3">
    <name type="scientific">Chitinophaga qingshengii</name>
    <dbReference type="NCBI Taxonomy" id="1569794"/>
    <lineage>
        <taxon>Bacteria</taxon>
        <taxon>Pseudomonadati</taxon>
        <taxon>Bacteroidota</taxon>
        <taxon>Chitinophagia</taxon>
        <taxon>Chitinophagales</taxon>
        <taxon>Chitinophagaceae</taxon>
        <taxon>Chitinophaga</taxon>
    </lineage>
</organism>
<accession>A0ABR7TR90</accession>
<dbReference type="SUPFAM" id="SSF55724">
    <property type="entry name" value="Mog1p/PsbP-like"/>
    <property type="match status" value="1"/>
</dbReference>
<feature type="signal peptide" evidence="1">
    <location>
        <begin position="1"/>
        <end position="18"/>
    </location>
</feature>
<feature type="chain" id="PRO_5045716826" description="DUF1795 domain-containing protein" evidence="1">
    <location>
        <begin position="19"/>
        <end position="318"/>
    </location>
</feature>
<gene>
    <name evidence="2" type="ORF">ICL07_21635</name>
</gene>
<evidence type="ECO:0000313" key="3">
    <source>
        <dbReference type="Proteomes" id="UP000659124"/>
    </source>
</evidence>
<dbReference type="Gene3D" id="3.40.1000.10">
    <property type="entry name" value="Mog1/PsbP, alpha/beta/alpha sandwich"/>
    <property type="match status" value="1"/>
</dbReference>
<evidence type="ECO:0008006" key="4">
    <source>
        <dbReference type="Google" id="ProtNLM"/>
    </source>
</evidence>
<keyword evidence="3" id="KW-1185">Reference proteome</keyword>
<reference evidence="2 3" key="1">
    <citation type="submission" date="2020-09" db="EMBL/GenBank/DDBJ databases">
        <title>Genome sequences of type strains of Chitinophaga qingshengii and Chitinophaga varians.</title>
        <authorList>
            <person name="Kittiwongwattana C."/>
        </authorList>
    </citation>
    <scope>NUCLEOTIDE SEQUENCE [LARGE SCALE GENOMIC DNA]</scope>
    <source>
        <strain evidence="2 3">JCM 30026</strain>
    </source>
</reference>
<dbReference type="EMBL" id="JACVFC010000003">
    <property type="protein sequence ID" value="MBC9933005.1"/>
    <property type="molecule type" value="Genomic_DNA"/>
</dbReference>
<evidence type="ECO:0000256" key="1">
    <source>
        <dbReference type="SAM" id="SignalP"/>
    </source>
</evidence>
<keyword evidence="1" id="KW-0732">Signal</keyword>